<sequence length="482" mass="51342">MKIVCASCRAKYAIADEKIIGRKVKTSCKRCGHVFTIDGTQEQRESPPSAAFDQPLSQTFWTILAQDNSQQTLSTQQVVQYFRSGLISQDTYCWKDGLPEWLPLHNIPELVQACSDVIPPSYEAPASPAAHPPSPPPDNLTYGQAYLSPSSSETGKKTDSLSTQHPLIGKGPTSLPPLAALKMTGRRNDNSVLFSLSALTKASQASPQSAREQSSFDPFYTNSASGGVRIVNAPRNHKENYQPPATNPPIPTSILFEQLPPAIFPEYEATQEKSKGRKRRLMVMLAALLVLVGLGLALIFSSLGRSLSSSSTSPEPPHSNPSKHPTELPKPFTSQGESSSEPAKKAQATAEQISDQEHAAPPTSSPSPEQTITVEERHGKGGGGDAKGNAHEGTGFNRQAAAIALAEIATSANECKKQEGPSGEGHIKIVFNPKGIATSVHLDSPPFAGTAVGRCIANKFKAAHVPPFAEGSVIVGKTFSIP</sequence>
<keyword evidence="2" id="KW-0472">Membrane</keyword>
<dbReference type="Pfam" id="PF14237">
    <property type="entry name" value="GYF_2"/>
    <property type="match status" value="1"/>
</dbReference>
<feature type="region of interest" description="Disordered" evidence="1">
    <location>
        <begin position="123"/>
        <end position="176"/>
    </location>
</feature>
<dbReference type="AlphaFoldDB" id="A0A1L6MYI6"/>
<feature type="domain" description="GYF" evidence="4">
    <location>
        <begin position="73"/>
        <end position="110"/>
    </location>
</feature>
<evidence type="ECO:0000259" key="3">
    <source>
        <dbReference type="Pfam" id="PF13717"/>
    </source>
</evidence>
<dbReference type="InterPro" id="IPR025640">
    <property type="entry name" value="GYF_2"/>
</dbReference>
<feature type="transmembrane region" description="Helical" evidence="2">
    <location>
        <begin position="281"/>
        <end position="303"/>
    </location>
</feature>
<evidence type="ECO:0000256" key="2">
    <source>
        <dbReference type="SAM" id="Phobius"/>
    </source>
</evidence>
<evidence type="ECO:0008006" key="7">
    <source>
        <dbReference type="Google" id="ProtNLM"/>
    </source>
</evidence>
<dbReference type="Pfam" id="PF13717">
    <property type="entry name" value="Zn_ribbon_4"/>
    <property type="match status" value="1"/>
</dbReference>
<organism evidence="5 6">
    <name type="scientific">Pajaroellobacter abortibovis</name>
    <dbReference type="NCBI Taxonomy" id="1882918"/>
    <lineage>
        <taxon>Bacteria</taxon>
        <taxon>Pseudomonadati</taxon>
        <taxon>Myxococcota</taxon>
        <taxon>Polyangia</taxon>
        <taxon>Polyangiales</taxon>
        <taxon>Polyangiaceae</taxon>
    </lineage>
</organism>
<keyword evidence="6" id="KW-1185">Reference proteome</keyword>
<evidence type="ECO:0000256" key="1">
    <source>
        <dbReference type="SAM" id="MobiDB-lite"/>
    </source>
</evidence>
<name>A0A1L6MYI6_9BACT</name>
<feature type="region of interest" description="Disordered" evidence="1">
    <location>
        <begin position="306"/>
        <end position="393"/>
    </location>
</feature>
<proteinExistence type="predicted"/>
<dbReference type="STRING" id="1882918.BCY86_07110"/>
<accession>A0A1L6MYI6</accession>
<dbReference type="InterPro" id="IPR011723">
    <property type="entry name" value="Znf/thioredoxin_put"/>
</dbReference>
<dbReference type="RefSeq" id="WP_075277135.1">
    <property type="nucleotide sequence ID" value="NZ_CP016908.1"/>
</dbReference>
<dbReference type="OrthoDB" id="198456at2"/>
<dbReference type="KEGG" id="pabo:BCY86_07110"/>
<evidence type="ECO:0000313" key="6">
    <source>
        <dbReference type="Proteomes" id="UP000185544"/>
    </source>
</evidence>
<dbReference type="EMBL" id="CP016908">
    <property type="protein sequence ID" value="APS00468.1"/>
    <property type="molecule type" value="Genomic_DNA"/>
</dbReference>
<dbReference type="Proteomes" id="UP000185544">
    <property type="component" value="Chromosome"/>
</dbReference>
<feature type="domain" description="Zinc finger/thioredoxin putative" evidence="3">
    <location>
        <begin position="1"/>
        <end position="36"/>
    </location>
</feature>
<evidence type="ECO:0000313" key="5">
    <source>
        <dbReference type="EMBL" id="APS00468.1"/>
    </source>
</evidence>
<protein>
    <recommendedName>
        <fullName evidence="7">Zinc finger/thioredoxin putative domain-containing protein</fullName>
    </recommendedName>
</protein>
<evidence type="ECO:0000259" key="4">
    <source>
        <dbReference type="Pfam" id="PF14237"/>
    </source>
</evidence>
<feature type="compositionally biased region" description="Polar residues" evidence="1">
    <location>
        <begin position="332"/>
        <end position="341"/>
    </location>
</feature>
<reference evidence="5 6" key="1">
    <citation type="submission" date="2016-08" db="EMBL/GenBank/DDBJ databases">
        <title>Identification and validation of antigenic proteins from Pajaroellobacter abortibovis using de-novo genome sequence assembly and reverse vaccinology.</title>
        <authorList>
            <person name="Welly B.T."/>
            <person name="Miller M.R."/>
            <person name="Stott J.L."/>
            <person name="Blanchard M.T."/>
            <person name="Islas-Trejo A.D."/>
            <person name="O'Rourke S.M."/>
            <person name="Young A.E."/>
            <person name="Medrano J.F."/>
            <person name="Van Eenennaam A.L."/>
        </authorList>
    </citation>
    <scope>NUCLEOTIDE SEQUENCE [LARGE SCALE GENOMIC DNA]</scope>
    <source>
        <strain evidence="5 6">BTF92-0548A/99-0131</strain>
    </source>
</reference>
<keyword evidence="2" id="KW-1133">Transmembrane helix</keyword>
<gene>
    <name evidence="5" type="ORF">BCY86_07110</name>
</gene>
<keyword evidence="2" id="KW-0812">Transmembrane</keyword>
<dbReference type="NCBIfam" id="TIGR02098">
    <property type="entry name" value="MJ0042_CXXC"/>
    <property type="match status" value="1"/>
</dbReference>